<reference evidence="1" key="1">
    <citation type="submission" date="2021-01" db="EMBL/GenBank/DDBJ databases">
        <title>Paracoccus amoyensis sp. nov., isolated from the surface seawater along the coast of Xiamen Island, China.</title>
        <authorList>
            <person name="Lyu L."/>
        </authorList>
    </citation>
    <scope>NUCLEOTIDE SEQUENCE</scope>
    <source>
        <strain evidence="1">MJ17</strain>
    </source>
</reference>
<comment type="caution">
    <text evidence="1">The sequence shown here is derived from an EMBL/GenBank/DDBJ whole genome shotgun (WGS) entry which is preliminary data.</text>
</comment>
<name>A0A934SDT1_9RHOB</name>
<evidence type="ECO:0000313" key="1">
    <source>
        <dbReference type="EMBL" id="MBK4217041.1"/>
    </source>
</evidence>
<keyword evidence="2" id="KW-1185">Reference proteome</keyword>
<dbReference type="AlphaFoldDB" id="A0A934SDT1"/>
<gene>
    <name evidence="1" type="ORF">JJJ17_13995</name>
</gene>
<dbReference type="Proteomes" id="UP000640485">
    <property type="component" value="Unassembled WGS sequence"/>
</dbReference>
<organism evidence="1 2">
    <name type="scientific">Paracoccus caeni</name>
    <dbReference type="NCBI Taxonomy" id="657651"/>
    <lineage>
        <taxon>Bacteria</taxon>
        <taxon>Pseudomonadati</taxon>
        <taxon>Pseudomonadota</taxon>
        <taxon>Alphaproteobacteria</taxon>
        <taxon>Rhodobacterales</taxon>
        <taxon>Paracoccaceae</taxon>
        <taxon>Paracoccus</taxon>
    </lineage>
</organism>
<dbReference type="EMBL" id="JAEPRQ010000005">
    <property type="protein sequence ID" value="MBK4217041.1"/>
    <property type="molecule type" value="Genomic_DNA"/>
</dbReference>
<proteinExistence type="predicted"/>
<dbReference type="RefSeq" id="WP_200687475.1">
    <property type="nucleotide sequence ID" value="NZ_JAEPRQ010000005.1"/>
</dbReference>
<accession>A0A934SDT1</accession>
<evidence type="ECO:0000313" key="2">
    <source>
        <dbReference type="Proteomes" id="UP000640485"/>
    </source>
</evidence>
<protein>
    <submittedName>
        <fullName evidence="1">Uncharacterized protein</fullName>
    </submittedName>
</protein>
<sequence>MAGGQEQQRMVDMARQAAQFGNDAMLGQFGAQNTAQLAGAQFGNDARTQQGLFGLGAQQAGNQAAMQSAQFNNAARSQGLQEMTNIRNQPINELNSLLTSSQVQAPNYTSTPQVDVGNTNVAGLINQNYQQRLAQSQSMNNSLGGLFGLAMNPLGGFFG</sequence>